<sequence>MSGWPLAWRLARRELDWRFRGLRLLVVCLFLGVAALAAIGSLADAIGRELADRGAAILGGDVEFAVSQRTATPAELAYMARLGTVSATVRMQSSAVGGTPAAPIVVPIQLKAVDDRYPLYGRVTLADGRSVGPPPTGQAWIAPALADRLGVGRGGAVRIGSARLTIGGIIADEPDRLGEGFTLGPVAIVAPASLATTGLVQPGSLYDYRYRIRMAPGRNPARAIDAFRDAFPAGGWEAKTRDRASPGASRFVDRMGQFLTLVGLAALAIAGIGVGGGVSSFLAQRRGALATLKVLGATGGDVARIVAIEVGAAALVGIGAGLIVGAAAVPLLVVAARSVLPVAPGFVLEPWPLARAAAYGLLVAIAFAAPPLASAGATPAAGLLRGALAPMRGGGRRGWVPTLAAGGAALLLAIGTSDQPWLAAGFLAAVAATLLLLAGLGWAIRRGVARLPRPSRPLLRLALAALHRPGARTEALVVALGLGLTLFVLLAGIRTSIDSAVATTVPARAPALFALDVPRDREAAFRATVRSAAPDATIRTVPLMRGTITGYRDIRVADLKQLPEGAWALRGERGLTYATTVPEGSKLIAGRWWPQGYTGEPLVSVDERLAQALDLKIGDRLTIALLGVERTARVASFRRIEWDTLGFNFVMVFSPNAIADAPHNLAATIDMAKGREGAVTRALLAPFPSVSVIEVRGVLAQVQGIVGQVAAAIAAAAGVAVAAGIAVLIGAIAAAREARTYDAVVLRMLGATRWQLLAGQAIEYALLGLVLAVVALALGLGGAWYVVTQLFAFPWAPDPVVVAMTLVVGLVAVVGVGLAGAWPILGVRPARALRQL</sequence>
<proteinExistence type="predicted"/>
<keyword evidence="9" id="KW-1185">Reference proteome</keyword>
<dbReference type="RefSeq" id="WP_199036385.1">
    <property type="nucleotide sequence ID" value="NZ_JAELXS010000003.1"/>
</dbReference>
<evidence type="ECO:0000256" key="1">
    <source>
        <dbReference type="ARBA" id="ARBA00004651"/>
    </source>
</evidence>
<evidence type="ECO:0000256" key="3">
    <source>
        <dbReference type="ARBA" id="ARBA00022692"/>
    </source>
</evidence>
<gene>
    <name evidence="8" type="ORF">JAO74_06800</name>
</gene>
<keyword evidence="2" id="KW-1003">Cell membrane</keyword>
<accession>A0ABS0XN76</accession>
<dbReference type="PANTHER" id="PTHR30287:SF1">
    <property type="entry name" value="INNER MEMBRANE PROTEIN"/>
    <property type="match status" value="1"/>
</dbReference>
<feature type="transmembrane region" description="Helical" evidence="6">
    <location>
        <begin position="756"/>
        <end position="780"/>
    </location>
</feature>
<dbReference type="Proteomes" id="UP000640426">
    <property type="component" value="Unassembled WGS sequence"/>
</dbReference>
<evidence type="ECO:0000256" key="2">
    <source>
        <dbReference type="ARBA" id="ARBA00022475"/>
    </source>
</evidence>
<evidence type="ECO:0000256" key="4">
    <source>
        <dbReference type="ARBA" id="ARBA00022989"/>
    </source>
</evidence>
<dbReference type="InterPro" id="IPR038766">
    <property type="entry name" value="Membrane_comp_ABC_pdt"/>
</dbReference>
<evidence type="ECO:0000313" key="9">
    <source>
        <dbReference type="Proteomes" id="UP000640426"/>
    </source>
</evidence>
<comment type="subcellular location">
    <subcellularLocation>
        <location evidence="1">Cell membrane</location>
        <topology evidence="1">Multi-pass membrane protein</topology>
    </subcellularLocation>
</comment>
<feature type="domain" description="ABC3 transporter permease C-terminal" evidence="7">
    <location>
        <begin position="262"/>
        <end position="372"/>
    </location>
</feature>
<feature type="transmembrane region" description="Helical" evidence="6">
    <location>
        <begin position="475"/>
        <end position="493"/>
    </location>
</feature>
<feature type="transmembrane region" description="Helical" evidence="6">
    <location>
        <begin position="709"/>
        <end position="735"/>
    </location>
</feature>
<evidence type="ECO:0000256" key="5">
    <source>
        <dbReference type="ARBA" id="ARBA00023136"/>
    </source>
</evidence>
<dbReference type="EMBL" id="JAELXS010000003">
    <property type="protein sequence ID" value="MBJ6121497.1"/>
    <property type="molecule type" value="Genomic_DNA"/>
</dbReference>
<feature type="transmembrane region" description="Helical" evidence="6">
    <location>
        <begin position="258"/>
        <end position="283"/>
    </location>
</feature>
<evidence type="ECO:0000259" key="7">
    <source>
        <dbReference type="Pfam" id="PF02687"/>
    </source>
</evidence>
<organism evidence="8 9">
    <name type="scientific">Sphingomonas mollis</name>
    <dbReference type="NCBI Taxonomy" id="2795726"/>
    <lineage>
        <taxon>Bacteria</taxon>
        <taxon>Pseudomonadati</taxon>
        <taxon>Pseudomonadota</taxon>
        <taxon>Alphaproteobacteria</taxon>
        <taxon>Sphingomonadales</taxon>
        <taxon>Sphingomonadaceae</taxon>
        <taxon>Sphingomonas</taxon>
    </lineage>
</organism>
<dbReference type="PANTHER" id="PTHR30287">
    <property type="entry name" value="MEMBRANE COMPONENT OF PREDICTED ABC SUPERFAMILY METABOLITE UPTAKE TRANSPORTER"/>
    <property type="match status" value="1"/>
</dbReference>
<feature type="transmembrane region" description="Helical" evidence="6">
    <location>
        <begin position="421"/>
        <end position="444"/>
    </location>
</feature>
<feature type="transmembrane region" description="Helical" evidence="6">
    <location>
        <begin position="398"/>
        <end position="415"/>
    </location>
</feature>
<protein>
    <submittedName>
        <fullName evidence="8">FtsX-like permease family protein</fullName>
    </submittedName>
</protein>
<reference evidence="9" key="1">
    <citation type="submission" date="2020-12" db="EMBL/GenBank/DDBJ databases">
        <title>Hymenobacter sp.</title>
        <authorList>
            <person name="Kim M.K."/>
        </authorList>
    </citation>
    <scope>NUCLEOTIDE SEQUENCE [LARGE SCALE GENOMIC DNA]</scope>
    <source>
        <strain evidence="9">BT553</strain>
    </source>
</reference>
<comment type="caution">
    <text evidence="8">The sequence shown here is derived from an EMBL/GenBank/DDBJ whole genome shotgun (WGS) entry which is preliminary data.</text>
</comment>
<evidence type="ECO:0000313" key="8">
    <source>
        <dbReference type="EMBL" id="MBJ6121497.1"/>
    </source>
</evidence>
<keyword evidence="3 6" id="KW-0812">Transmembrane</keyword>
<keyword evidence="4 6" id="KW-1133">Transmembrane helix</keyword>
<feature type="transmembrane region" description="Helical" evidence="6">
    <location>
        <begin position="356"/>
        <end position="377"/>
    </location>
</feature>
<dbReference type="Pfam" id="PF02687">
    <property type="entry name" value="FtsX"/>
    <property type="match status" value="2"/>
</dbReference>
<feature type="domain" description="ABC3 transporter permease C-terminal" evidence="7">
    <location>
        <begin position="716"/>
        <end position="825"/>
    </location>
</feature>
<keyword evidence="5 6" id="KW-0472">Membrane</keyword>
<feature type="transmembrane region" description="Helical" evidence="6">
    <location>
        <begin position="800"/>
        <end position="825"/>
    </location>
</feature>
<name>A0ABS0XN76_9SPHN</name>
<dbReference type="InterPro" id="IPR003838">
    <property type="entry name" value="ABC3_permease_C"/>
</dbReference>
<feature type="transmembrane region" description="Helical" evidence="6">
    <location>
        <begin position="312"/>
        <end position="336"/>
    </location>
</feature>
<evidence type="ECO:0000256" key="6">
    <source>
        <dbReference type="SAM" id="Phobius"/>
    </source>
</evidence>